<organism evidence="1 2">
    <name type="scientific">Hucho hucho</name>
    <name type="common">huchen</name>
    <dbReference type="NCBI Taxonomy" id="62062"/>
    <lineage>
        <taxon>Eukaryota</taxon>
        <taxon>Metazoa</taxon>
        <taxon>Chordata</taxon>
        <taxon>Craniata</taxon>
        <taxon>Vertebrata</taxon>
        <taxon>Euteleostomi</taxon>
        <taxon>Actinopterygii</taxon>
        <taxon>Neopterygii</taxon>
        <taxon>Teleostei</taxon>
        <taxon>Protacanthopterygii</taxon>
        <taxon>Salmoniformes</taxon>
        <taxon>Salmonidae</taxon>
        <taxon>Salmoninae</taxon>
        <taxon>Hucho</taxon>
    </lineage>
</organism>
<evidence type="ECO:0000313" key="2">
    <source>
        <dbReference type="Proteomes" id="UP000314982"/>
    </source>
</evidence>
<dbReference type="InterPro" id="IPR039711">
    <property type="entry name" value="GDF5OS"/>
</dbReference>
<reference evidence="1" key="2">
    <citation type="submission" date="2025-08" db="UniProtKB">
        <authorList>
            <consortium name="Ensembl"/>
        </authorList>
    </citation>
    <scope>IDENTIFICATION</scope>
</reference>
<reference evidence="1" key="3">
    <citation type="submission" date="2025-09" db="UniProtKB">
        <authorList>
            <consortium name="Ensembl"/>
        </authorList>
    </citation>
    <scope>IDENTIFICATION</scope>
</reference>
<dbReference type="GeneTree" id="ENSGT00940000176933"/>
<evidence type="ECO:0000313" key="1">
    <source>
        <dbReference type="Ensembl" id="ENSHHUP00000004606.1"/>
    </source>
</evidence>
<dbReference type="PANTHER" id="PTHR42152">
    <property type="entry name" value="PROTEIN GDF5OS, MITOCHONDRIAL"/>
    <property type="match status" value="1"/>
</dbReference>
<proteinExistence type="predicted"/>
<dbReference type="Ensembl" id="ENSHHUT00000004762.1">
    <property type="protein sequence ID" value="ENSHHUP00000004606.1"/>
    <property type="gene ID" value="ENSHHUG00000002884.1"/>
</dbReference>
<dbReference type="PANTHER" id="PTHR42152:SF1">
    <property type="entry name" value="PROTEIN GDF5-AS1, MITOCHONDRIAL"/>
    <property type="match status" value="1"/>
</dbReference>
<keyword evidence="2" id="KW-1185">Reference proteome</keyword>
<name>A0A4W5JY11_9TELE</name>
<reference evidence="2" key="1">
    <citation type="submission" date="2018-06" db="EMBL/GenBank/DDBJ databases">
        <title>Genome assembly of Danube salmon.</title>
        <authorList>
            <person name="Macqueen D.J."/>
            <person name="Gundappa M.K."/>
        </authorList>
    </citation>
    <scope>NUCLEOTIDE SEQUENCE [LARGE SCALE GENOMIC DNA]</scope>
</reference>
<accession>A0A4W5JY11</accession>
<dbReference type="Proteomes" id="UP000314982">
    <property type="component" value="Unassembled WGS sequence"/>
</dbReference>
<sequence length="164" mass="18444">MIQSSQPISLKLTCSCFLWQRGLGFLASFLPRVVGNKSFFLVRPNMRKKAFSLVCLPRRLKPSALRSTVRPRSKPSSSKQSWTEFLKFLNSFQMSNTSHLGVLCSLMVRVWSSVAFWLPATQVKSFRQKTLSVESALCGSASLFLSIRSSAPSNPSFSRELMLK</sequence>
<dbReference type="AlphaFoldDB" id="A0A4W5JY11"/>
<protein>
    <submittedName>
        <fullName evidence="1">Uncharacterized protein</fullName>
    </submittedName>
</protein>